<dbReference type="AlphaFoldDB" id="A0AAE0SQI6"/>
<organism evidence="2 3">
    <name type="scientific">Potamilus streckersoni</name>
    <dbReference type="NCBI Taxonomy" id="2493646"/>
    <lineage>
        <taxon>Eukaryota</taxon>
        <taxon>Metazoa</taxon>
        <taxon>Spiralia</taxon>
        <taxon>Lophotrochozoa</taxon>
        <taxon>Mollusca</taxon>
        <taxon>Bivalvia</taxon>
        <taxon>Autobranchia</taxon>
        <taxon>Heteroconchia</taxon>
        <taxon>Palaeoheterodonta</taxon>
        <taxon>Unionida</taxon>
        <taxon>Unionoidea</taxon>
        <taxon>Unionidae</taxon>
        <taxon>Ambleminae</taxon>
        <taxon>Lampsilini</taxon>
        <taxon>Potamilus</taxon>
    </lineage>
</organism>
<name>A0AAE0SQI6_9BIVA</name>
<accession>A0AAE0SQI6</accession>
<reference evidence="2" key="3">
    <citation type="submission" date="2023-05" db="EMBL/GenBank/DDBJ databases">
        <authorList>
            <person name="Smith C.H."/>
        </authorList>
    </citation>
    <scope>NUCLEOTIDE SEQUENCE</scope>
    <source>
        <strain evidence="2">CHS0354</strain>
        <tissue evidence="2">Mantle</tissue>
    </source>
</reference>
<proteinExistence type="predicted"/>
<sequence length="74" mass="8688">MPAEILQYLGVERNQNKQYPRTTEEIITPDEKNITQNNNEEECRKQEIEMEISHSTITPKGKGHRHRELAKKGK</sequence>
<dbReference type="Proteomes" id="UP001195483">
    <property type="component" value="Unassembled WGS sequence"/>
</dbReference>
<reference evidence="2" key="1">
    <citation type="journal article" date="2021" name="Genome Biol. Evol.">
        <title>A High-Quality Reference Genome for a Parasitic Bivalve with Doubly Uniparental Inheritance (Bivalvia: Unionida).</title>
        <authorList>
            <person name="Smith C.H."/>
        </authorList>
    </citation>
    <scope>NUCLEOTIDE SEQUENCE</scope>
    <source>
        <strain evidence="2">CHS0354</strain>
    </source>
</reference>
<gene>
    <name evidence="2" type="ORF">CHS0354_020619</name>
</gene>
<evidence type="ECO:0000313" key="3">
    <source>
        <dbReference type="Proteomes" id="UP001195483"/>
    </source>
</evidence>
<comment type="caution">
    <text evidence="2">The sequence shown here is derived from an EMBL/GenBank/DDBJ whole genome shotgun (WGS) entry which is preliminary data.</text>
</comment>
<feature type="region of interest" description="Disordered" evidence="1">
    <location>
        <begin position="54"/>
        <end position="74"/>
    </location>
</feature>
<dbReference type="EMBL" id="JAEAOA010001255">
    <property type="protein sequence ID" value="KAK3596199.1"/>
    <property type="molecule type" value="Genomic_DNA"/>
</dbReference>
<evidence type="ECO:0000256" key="1">
    <source>
        <dbReference type="SAM" id="MobiDB-lite"/>
    </source>
</evidence>
<keyword evidence="3" id="KW-1185">Reference proteome</keyword>
<reference evidence="2" key="2">
    <citation type="journal article" date="2021" name="Genome Biol. Evol.">
        <title>Developing a high-quality reference genome for a parasitic bivalve with doubly uniparental inheritance (Bivalvia: Unionida).</title>
        <authorList>
            <person name="Smith C.H."/>
        </authorList>
    </citation>
    <scope>NUCLEOTIDE SEQUENCE</scope>
    <source>
        <strain evidence="2">CHS0354</strain>
        <tissue evidence="2">Mantle</tissue>
    </source>
</reference>
<feature type="compositionally biased region" description="Basic residues" evidence="1">
    <location>
        <begin position="61"/>
        <end position="74"/>
    </location>
</feature>
<protein>
    <submittedName>
        <fullName evidence="2">Uncharacterized protein</fullName>
    </submittedName>
</protein>
<evidence type="ECO:0000313" key="2">
    <source>
        <dbReference type="EMBL" id="KAK3596199.1"/>
    </source>
</evidence>